<proteinExistence type="predicted"/>
<dbReference type="InterPro" id="IPR011990">
    <property type="entry name" value="TPR-like_helical_dom_sf"/>
</dbReference>
<dbReference type="SUPFAM" id="SSF46785">
    <property type="entry name" value="Winged helix' DNA-binding domain"/>
    <property type="match status" value="1"/>
</dbReference>
<evidence type="ECO:0000313" key="2">
    <source>
        <dbReference type="Proteomes" id="UP000190774"/>
    </source>
</evidence>
<dbReference type="InterPro" id="IPR036390">
    <property type="entry name" value="WH_DNA-bd_sf"/>
</dbReference>
<dbReference type="Proteomes" id="UP000190774">
    <property type="component" value="Unassembled WGS sequence"/>
</dbReference>
<dbReference type="Gene3D" id="1.10.10.10">
    <property type="entry name" value="Winged helix-like DNA-binding domain superfamily/Winged helix DNA-binding domain"/>
    <property type="match status" value="1"/>
</dbReference>
<dbReference type="InterPro" id="IPR036388">
    <property type="entry name" value="WH-like_DNA-bd_sf"/>
</dbReference>
<keyword evidence="2" id="KW-1185">Reference proteome</keyword>
<reference evidence="2" key="1">
    <citation type="submission" date="2017-02" db="EMBL/GenBank/DDBJ databases">
        <authorList>
            <person name="Varghese N."/>
            <person name="Submissions S."/>
        </authorList>
    </citation>
    <scope>NUCLEOTIDE SEQUENCE [LARGE SCALE GENOMIC DNA]</scope>
    <source>
        <strain evidence="2">ATCC 700200</strain>
    </source>
</reference>
<dbReference type="AlphaFoldDB" id="A0A1T4Y4B9"/>
<protein>
    <recommendedName>
        <fullName evidence="3">HTH domain-containing protein</fullName>
    </recommendedName>
</protein>
<organism evidence="1 2">
    <name type="scientific">Prosthecobacter debontii</name>
    <dbReference type="NCBI Taxonomy" id="48467"/>
    <lineage>
        <taxon>Bacteria</taxon>
        <taxon>Pseudomonadati</taxon>
        <taxon>Verrucomicrobiota</taxon>
        <taxon>Verrucomicrobiia</taxon>
        <taxon>Verrucomicrobiales</taxon>
        <taxon>Verrucomicrobiaceae</taxon>
        <taxon>Prosthecobacter</taxon>
    </lineage>
</organism>
<dbReference type="EMBL" id="FUYE01000007">
    <property type="protein sequence ID" value="SKA96674.1"/>
    <property type="molecule type" value="Genomic_DNA"/>
</dbReference>
<name>A0A1T4Y4B9_9BACT</name>
<dbReference type="STRING" id="48467.SAMN02745166_02448"/>
<gene>
    <name evidence="1" type="ORF">SAMN02745166_02448</name>
</gene>
<evidence type="ECO:0000313" key="1">
    <source>
        <dbReference type="EMBL" id="SKA96674.1"/>
    </source>
</evidence>
<dbReference type="Gene3D" id="1.25.40.10">
    <property type="entry name" value="Tetratricopeptide repeat domain"/>
    <property type="match status" value="1"/>
</dbReference>
<dbReference type="OrthoDB" id="9812210at2"/>
<dbReference type="RefSeq" id="WP_078813645.1">
    <property type="nucleotide sequence ID" value="NZ_FUYE01000007.1"/>
</dbReference>
<evidence type="ECO:0008006" key="3">
    <source>
        <dbReference type="Google" id="ProtNLM"/>
    </source>
</evidence>
<sequence length="406" mass="44118">MDSLISAAAAALAGGDPLRALNWVALREDAPALALRGIAMAQLGDLAQAQKLLKRAARAFGPRKALAHARCVLAQAEIAFVSRDLTWPVNTLAAAQTALEKQGDVLNALHARHLLARHALLLGDLRDAERLLANVDLSSMPPIRQAAHAMILASIAMQRFQIETARAAFSRAVEEAKLSGIPALLAEVKTAAQRLETPAARLITRQGEHLLLLEDVAALQSSPILLIDACRRVVRRGKVVIPLASRPVLFALARALAEKWPNDVCRDDLVQSAFQAKKADESHRARLRVEIGRLRQLLRPLADVQATSQGFALQPRQASEVNVLTWPLEEEHAAVLAFLADGEAWSSSALALALGISQRTVQRSLDALAAERKVQWFGRARARRWTTSAVLGFTTIMLLPTRVLED</sequence>
<accession>A0A1T4Y4B9</accession>